<accession>A0AAV1D9P3</accession>
<keyword evidence="6" id="KW-0812">Transmembrane</keyword>
<dbReference type="EMBL" id="OX459121">
    <property type="protein sequence ID" value="CAI9104146.1"/>
    <property type="molecule type" value="Genomic_DNA"/>
</dbReference>
<evidence type="ECO:0000313" key="14">
    <source>
        <dbReference type="EMBL" id="CAI9104146.1"/>
    </source>
</evidence>
<keyword evidence="4" id="KW-0328">Glycosyltransferase</keyword>
<evidence type="ECO:0000256" key="2">
    <source>
        <dbReference type="ARBA" id="ARBA00004881"/>
    </source>
</evidence>
<dbReference type="PANTHER" id="PTHR31741:SF62">
    <property type="entry name" value="O-FUCOSYLTRANSFERASE FAMILY PROTEIN"/>
    <property type="match status" value="1"/>
</dbReference>
<keyword evidence="15" id="KW-1185">Reference proteome</keyword>
<dbReference type="InterPro" id="IPR024709">
    <property type="entry name" value="FucosylTrfase_pln"/>
</dbReference>
<dbReference type="GO" id="GO:0016020">
    <property type="term" value="C:membrane"/>
    <property type="evidence" value="ECO:0007669"/>
    <property type="project" value="UniProtKB-SubCell"/>
</dbReference>
<evidence type="ECO:0000313" key="15">
    <source>
        <dbReference type="Proteomes" id="UP001161247"/>
    </source>
</evidence>
<evidence type="ECO:0000256" key="1">
    <source>
        <dbReference type="ARBA" id="ARBA00004606"/>
    </source>
</evidence>
<dbReference type="PIRSF" id="PIRSF009360">
    <property type="entry name" value="UCP009360"/>
    <property type="match status" value="1"/>
</dbReference>
<evidence type="ECO:0000256" key="10">
    <source>
        <dbReference type="ARBA" id="ARBA00023180"/>
    </source>
</evidence>
<comment type="pathway">
    <text evidence="2">Glycan metabolism.</text>
</comment>
<keyword evidence="9" id="KW-0472">Membrane</keyword>
<dbReference type="GO" id="GO:0006004">
    <property type="term" value="P:fucose metabolic process"/>
    <property type="evidence" value="ECO:0007669"/>
    <property type="project" value="UniProtKB-KW"/>
</dbReference>
<evidence type="ECO:0000256" key="3">
    <source>
        <dbReference type="ARBA" id="ARBA00007737"/>
    </source>
</evidence>
<keyword evidence="8" id="KW-1133">Transmembrane helix</keyword>
<evidence type="ECO:0000256" key="12">
    <source>
        <dbReference type="ARBA" id="ARBA00023277"/>
    </source>
</evidence>
<evidence type="ECO:0000256" key="6">
    <source>
        <dbReference type="ARBA" id="ARBA00022692"/>
    </source>
</evidence>
<proteinExistence type="inferred from homology"/>
<gene>
    <name evidence="14" type="ORF">OLC1_LOCUS13133</name>
</gene>
<evidence type="ECO:0000256" key="7">
    <source>
        <dbReference type="ARBA" id="ARBA00022968"/>
    </source>
</evidence>
<dbReference type="PANTHER" id="PTHR31741">
    <property type="entry name" value="OS02G0726500 PROTEIN-RELATED"/>
    <property type="match status" value="1"/>
</dbReference>
<evidence type="ECO:0000256" key="11">
    <source>
        <dbReference type="ARBA" id="ARBA00023253"/>
    </source>
</evidence>
<dbReference type="GO" id="GO:0005737">
    <property type="term" value="C:cytoplasm"/>
    <property type="evidence" value="ECO:0007669"/>
    <property type="project" value="TreeGrafter"/>
</dbReference>
<evidence type="ECO:0000256" key="13">
    <source>
        <dbReference type="ARBA" id="ARBA00030350"/>
    </source>
</evidence>
<comment type="subcellular location">
    <subcellularLocation>
        <location evidence="1">Membrane</location>
        <topology evidence="1">Single-pass type II membrane protein</topology>
    </subcellularLocation>
</comment>
<organism evidence="14 15">
    <name type="scientific">Oldenlandia corymbosa var. corymbosa</name>
    <dbReference type="NCBI Taxonomy" id="529605"/>
    <lineage>
        <taxon>Eukaryota</taxon>
        <taxon>Viridiplantae</taxon>
        <taxon>Streptophyta</taxon>
        <taxon>Embryophyta</taxon>
        <taxon>Tracheophyta</taxon>
        <taxon>Spermatophyta</taxon>
        <taxon>Magnoliopsida</taxon>
        <taxon>eudicotyledons</taxon>
        <taxon>Gunneridae</taxon>
        <taxon>Pentapetalae</taxon>
        <taxon>asterids</taxon>
        <taxon>lamiids</taxon>
        <taxon>Gentianales</taxon>
        <taxon>Rubiaceae</taxon>
        <taxon>Rubioideae</taxon>
        <taxon>Spermacoceae</taxon>
        <taxon>Hedyotis-Oldenlandia complex</taxon>
        <taxon>Oldenlandia</taxon>
    </lineage>
</organism>
<keyword evidence="5" id="KW-0808">Transferase</keyword>
<comment type="similarity">
    <text evidence="3">Belongs to the glycosyltransferase GT106 family.</text>
</comment>
<evidence type="ECO:0000256" key="8">
    <source>
        <dbReference type="ARBA" id="ARBA00022989"/>
    </source>
</evidence>
<evidence type="ECO:0000256" key="5">
    <source>
        <dbReference type="ARBA" id="ARBA00022679"/>
    </source>
</evidence>
<sequence length="331" mass="38294">METLQDDIEVLESLPPKFTRVTPVSKTLVSWSKPRYYRGEILSLLKQRKLLEFPLSDNRLANNGVPSTIQRLRCYALFEALRFAQDIEELGKKLVSRLREKGNHYIALHLRYEKDMLAFTGCNHNLSRAQSFELRALRYKTRHWKEKQINGTARRLEGGCPMTPREAAMFLEALGYPPSTKIYIVAGEIFGQRLAVFKKKYPNTFSHSTLATEKELEPFRKRLNKLAGVDYIVALESDVFVYTYDGNMAKAVRGHRIYEGFRKTINPDKESLVRLIDEFDKGLISWEEFSSQVKSTHKDRIGAPSYREVRESPKLEENFYANPLPGCLCEN</sequence>
<dbReference type="InterPro" id="IPR019378">
    <property type="entry name" value="GDP-Fuc_O-FucTrfase"/>
</dbReference>
<keyword evidence="11" id="KW-0294">Fucose metabolism</keyword>
<keyword evidence="12" id="KW-0119">Carbohydrate metabolism</keyword>
<evidence type="ECO:0000256" key="4">
    <source>
        <dbReference type="ARBA" id="ARBA00022676"/>
    </source>
</evidence>
<name>A0AAV1D9P3_OLDCO</name>
<dbReference type="GO" id="GO:0016757">
    <property type="term" value="F:glycosyltransferase activity"/>
    <property type="evidence" value="ECO:0007669"/>
    <property type="project" value="UniProtKB-KW"/>
</dbReference>
<reference evidence="14" key="1">
    <citation type="submission" date="2023-03" db="EMBL/GenBank/DDBJ databases">
        <authorList>
            <person name="Julca I."/>
        </authorList>
    </citation>
    <scope>NUCLEOTIDE SEQUENCE</scope>
</reference>
<keyword evidence="7" id="KW-0735">Signal-anchor</keyword>
<dbReference type="Proteomes" id="UP001161247">
    <property type="component" value="Chromosome 4"/>
</dbReference>
<dbReference type="Pfam" id="PF10250">
    <property type="entry name" value="O-FucT"/>
    <property type="match status" value="1"/>
</dbReference>
<dbReference type="AlphaFoldDB" id="A0AAV1D9P3"/>
<dbReference type="FunFam" id="3.40.50.11350:FF:000011">
    <property type="entry name" value="O-fucosyltransferase 28"/>
    <property type="match status" value="1"/>
</dbReference>
<protein>
    <recommendedName>
        <fullName evidence="13">O-fucosyltransferase family protein</fullName>
    </recommendedName>
</protein>
<keyword evidence="10" id="KW-0325">Glycoprotein</keyword>
<evidence type="ECO:0000256" key="9">
    <source>
        <dbReference type="ARBA" id="ARBA00023136"/>
    </source>
</evidence>